<dbReference type="PANTHER" id="PTHR12358:SF111">
    <property type="entry name" value="CERAMIDE KINASE, ISOFORM A"/>
    <property type="match status" value="1"/>
</dbReference>
<dbReference type="PANTHER" id="PTHR12358">
    <property type="entry name" value="SPHINGOSINE KINASE"/>
    <property type="match status" value="1"/>
</dbReference>
<dbReference type="EMBL" id="GIBP01005282">
    <property type="protein sequence ID" value="NDV34251.1"/>
    <property type="molecule type" value="Transcribed_RNA"/>
</dbReference>
<dbReference type="InterPro" id="IPR001206">
    <property type="entry name" value="Diacylglycerol_kinase_cat_dom"/>
</dbReference>
<dbReference type="GO" id="GO:0016020">
    <property type="term" value="C:membrane"/>
    <property type="evidence" value="ECO:0007669"/>
    <property type="project" value="GOC"/>
</dbReference>
<dbReference type="PROSITE" id="PS50146">
    <property type="entry name" value="DAGK"/>
    <property type="match status" value="1"/>
</dbReference>
<proteinExistence type="predicted"/>
<accession>A0A6B2LBJ2</accession>
<protein>
    <recommendedName>
        <fullName evidence="1">DAGKc domain-containing protein</fullName>
    </recommendedName>
</protein>
<dbReference type="InterPro" id="IPR016064">
    <property type="entry name" value="NAD/diacylglycerol_kinase_sf"/>
</dbReference>
<evidence type="ECO:0000259" key="1">
    <source>
        <dbReference type="PROSITE" id="PS50146"/>
    </source>
</evidence>
<dbReference type="SUPFAM" id="SSF111331">
    <property type="entry name" value="NAD kinase/diacylglycerol kinase-like"/>
    <property type="match status" value="1"/>
</dbReference>
<dbReference type="AlphaFoldDB" id="A0A6B2LBJ2"/>
<dbReference type="InterPro" id="IPR017438">
    <property type="entry name" value="ATP-NAD_kinase_N"/>
</dbReference>
<dbReference type="InterPro" id="IPR050187">
    <property type="entry name" value="Lipid_Phosphate_FormReg"/>
</dbReference>
<reference evidence="2" key="1">
    <citation type="journal article" date="2020" name="J. Eukaryot. Microbiol.">
        <title>De novo Sequencing, Assembly and Annotation of the Transcriptome for the Free-Living Testate Amoeba Arcella intermedia.</title>
        <authorList>
            <person name="Ribeiro G.M."/>
            <person name="Porfirio-Sousa A.L."/>
            <person name="Maurer-Alcala X.X."/>
            <person name="Katz L.A."/>
            <person name="Lahr D.J.G."/>
        </authorList>
    </citation>
    <scope>NUCLEOTIDE SEQUENCE</scope>
</reference>
<dbReference type="GO" id="GO:0001729">
    <property type="term" value="F:ceramide kinase activity"/>
    <property type="evidence" value="ECO:0007669"/>
    <property type="project" value="TreeGrafter"/>
</dbReference>
<dbReference type="Gene3D" id="3.40.50.10330">
    <property type="entry name" value="Probable inorganic polyphosphate/atp-NAD kinase, domain 1"/>
    <property type="match status" value="1"/>
</dbReference>
<dbReference type="Pfam" id="PF00781">
    <property type="entry name" value="DAGK_cat"/>
    <property type="match status" value="1"/>
</dbReference>
<feature type="domain" description="DAGKc" evidence="1">
    <location>
        <begin position="1"/>
        <end position="132"/>
    </location>
</feature>
<sequence length="300" mass="32226">MNPTSGAGNGPKILEDVLPIFLNANHKVTVNLTKRKGDARELAASLNLTGIAGIISIGGDGTFSEVLNGLLSDRPDGKEVAIGIIPAGCGNAIAHEMWGTDNAVDIAYQLIKRPLVKKTFPKIRYMDKDREAIYYLCCYFTSGFIPNAIERAEEWRWAGSFRYHIGFSAEMLLSEETNPSAQIVVDSTLVADGPITLFLGGRNFSLDPSTKSPPKPNSMTFVVFDPSVTGLAIFENIGKLLTGEGKIEDGGVKLFEGQVCDIRGGRREGVSVDGEVGIVNSTPIRVEANGATVMVFGTRN</sequence>
<evidence type="ECO:0000313" key="2">
    <source>
        <dbReference type="EMBL" id="NDV34251.1"/>
    </source>
</evidence>
<dbReference type="GO" id="GO:0006672">
    <property type="term" value="P:ceramide metabolic process"/>
    <property type="evidence" value="ECO:0007669"/>
    <property type="project" value="TreeGrafter"/>
</dbReference>
<dbReference type="SMART" id="SM00046">
    <property type="entry name" value="DAGKc"/>
    <property type="match status" value="1"/>
</dbReference>
<organism evidence="2">
    <name type="scientific">Arcella intermedia</name>
    <dbReference type="NCBI Taxonomy" id="1963864"/>
    <lineage>
        <taxon>Eukaryota</taxon>
        <taxon>Amoebozoa</taxon>
        <taxon>Tubulinea</taxon>
        <taxon>Elardia</taxon>
        <taxon>Arcellinida</taxon>
        <taxon>Sphaerothecina</taxon>
        <taxon>Arcellidae</taxon>
        <taxon>Arcella</taxon>
    </lineage>
</organism>
<name>A0A6B2LBJ2_9EUKA</name>